<evidence type="ECO:0000313" key="2">
    <source>
        <dbReference type="Proteomes" id="UP000750334"/>
    </source>
</evidence>
<sequence length="323" mass="36851">MGITDFFKSGRSSVNQTEADQLTATTLEEIQKEITLCPKDDGDPDSFSDCSGGCDSEDMEKGETVFSKLQIDYETPLLNTSKTPKIHFIVPSSRVDWAHDACMENVDSVEYRISKWCESHMEEYAKVGEGQSLTCSVTSQPIDIMDIDVMRHKKNDVLVLPHFIWIKDLKAEKVTETLDELVPIILKRELTKQEAISKFPNIISADDKVFVFICSHTTRDKRCGVTAPYMKKVLDKLLQPHGLYRDNSDFRPDGCRVSFINHVGGHKYAGNVQIYLRDPQTLIWLGRVTPKSLPTIFEHLILPENPTLPLPEKVRCIRKYQKW</sequence>
<gene>
    <name evidence="1" type="ORF">C6P45_002876</name>
</gene>
<dbReference type="PANTHER" id="PTHR31902:SF14">
    <property type="entry name" value="ACTIN PATCHES DISTAL PROTEIN 1"/>
    <property type="match status" value="1"/>
</dbReference>
<evidence type="ECO:0000313" key="1">
    <source>
        <dbReference type="EMBL" id="KAG0670081.1"/>
    </source>
</evidence>
<dbReference type="Proteomes" id="UP000750334">
    <property type="component" value="Unassembled WGS sequence"/>
</dbReference>
<dbReference type="AlphaFoldDB" id="A0A9P7BAM4"/>
<accession>A0A9P7BAM4</accession>
<protein>
    <recommendedName>
        <fullName evidence="3">Actin patches distal protein 1</fullName>
    </recommendedName>
</protein>
<organism evidence="1 2">
    <name type="scientific">Maudiozyma exigua</name>
    <name type="common">Yeast</name>
    <name type="synonym">Kazachstania exigua</name>
    <dbReference type="NCBI Taxonomy" id="34358"/>
    <lineage>
        <taxon>Eukaryota</taxon>
        <taxon>Fungi</taxon>
        <taxon>Dikarya</taxon>
        <taxon>Ascomycota</taxon>
        <taxon>Saccharomycotina</taxon>
        <taxon>Saccharomycetes</taxon>
        <taxon>Saccharomycetales</taxon>
        <taxon>Saccharomycetaceae</taxon>
        <taxon>Maudiozyma</taxon>
    </lineage>
</organism>
<comment type="caution">
    <text evidence="1">The sequence shown here is derived from an EMBL/GenBank/DDBJ whole genome shotgun (WGS) entry which is preliminary data.</text>
</comment>
<dbReference type="CDD" id="cd03062">
    <property type="entry name" value="TRX_Fd_Sucrase"/>
    <property type="match status" value="1"/>
</dbReference>
<reference evidence="1 2" key="1">
    <citation type="submission" date="2020-11" db="EMBL/GenBank/DDBJ databases">
        <title>Kefir isolates.</title>
        <authorList>
            <person name="Marcisauskas S."/>
            <person name="Kim Y."/>
            <person name="Blasche S."/>
        </authorList>
    </citation>
    <scope>NUCLEOTIDE SEQUENCE [LARGE SCALE GENOMIC DNA]</scope>
    <source>
        <strain evidence="1 2">OG2</strain>
    </source>
</reference>
<dbReference type="PANTHER" id="PTHR31902">
    <property type="entry name" value="ACTIN PATCHES DISTAL PROTEIN 1"/>
    <property type="match status" value="1"/>
</dbReference>
<dbReference type="InterPro" id="IPR036249">
    <property type="entry name" value="Thioredoxin-like_sf"/>
</dbReference>
<dbReference type="SUPFAM" id="SSF52833">
    <property type="entry name" value="Thioredoxin-like"/>
    <property type="match status" value="1"/>
</dbReference>
<name>A0A9P7BAM4_MAUEX</name>
<dbReference type="Pfam" id="PF06999">
    <property type="entry name" value="Suc_Fer-like"/>
    <property type="match status" value="1"/>
</dbReference>
<dbReference type="EMBL" id="PUHR01000028">
    <property type="protein sequence ID" value="KAG0670081.1"/>
    <property type="molecule type" value="Genomic_DNA"/>
</dbReference>
<dbReference type="Gene3D" id="3.40.30.10">
    <property type="entry name" value="Glutaredoxin"/>
    <property type="match status" value="1"/>
</dbReference>
<proteinExistence type="predicted"/>
<dbReference type="InterPro" id="IPR009737">
    <property type="entry name" value="Aim32/Apd1-like"/>
</dbReference>
<dbReference type="OrthoDB" id="10253744at2759"/>
<keyword evidence="2" id="KW-1185">Reference proteome</keyword>
<evidence type="ECO:0008006" key="3">
    <source>
        <dbReference type="Google" id="ProtNLM"/>
    </source>
</evidence>